<accession>A0A9I9EBK0</accession>
<dbReference type="Gramene" id="MELO3C031498.2.1">
    <property type="protein sequence ID" value="MELO3C031498.2.1"/>
    <property type="gene ID" value="MELO3C031498.2"/>
</dbReference>
<reference evidence="1" key="1">
    <citation type="submission" date="2023-03" db="UniProtKB">
        <authorList>
            <consortium name="EnsemblPlants"/>
        </authorList>
    </citation>
    <scope>IDENTIFICATION</scope>
</reference>
<name>A0A9I9EBK0_CUCME</name>
<protein>
    <submittedName>
        <fullName evidence="1">Uncharacterized protein</fullName>
    </submittedName>
</protein>
<dbReference type="AlphaFoldDB" id="A0A9I9EBK0"/>
<evidence type="ECO:0000313" key="1">
    <source>
        <dbReference type="EnsemblPlants" id="MELO3C031498.2.1"/>
    </source>
</evidence>
<proteinExistence type="predicted"/>
<dbReference type="EnsemblPlants" id="MELO3C031498.2.1">
    <property type="protein sequence ID" value="MELO3C031498.2.1"/>
    <property type="gene ID" value="MELO3C031498.2"/>
</dbReference>
<sequence length="41" mass="4871">MLQPLRTFGIRLNNCIPSFRTSLVYTFCKNKFMNANKGQWM</sequence>
<organism evidence="1">
    <name type="scientific">Cucumis melo</name>
    <name type="common">Muskmelon</name>
    <dbReference type="NCBI Taxonomy" id="3656"/>
    <lineage>
        <taxon>Eukaryota</taxon>
        <taxon>Viridiplantae</taxon>
        <taxon>Streptophyta</taxon>
        <taxon>Embryophyta</taxon>
        <taxon>Tracheophyta</taxon>
        <taxon>Spermatophyta</taxon>
        <taxon>Magnoliopsida</taxon>
        <taxon>eudicotyledons</taxon>
        <taxon>Gunneridae</taxon>
        <taxon>Pentapetalae</taxon>
        <taxon>rosids</taxon>
        <taxon>fabids</taxon>
        <taxon>Cucurbitales</taxon>
        <taxon>Cucurbitaceae</taxon>
        <taxon>Benincaseae</taxon>
        <taxon>Cucumis</taxon>
    </lineage>
</organism>